<evidence type="ECO:0000313" key="3">
    <source>
        <dbReference type="Proteomes" id="UP001500190"/>
    </source>
</evidence>
<proteinExistence type="predicted"/>
<name>A0ABN2CUD5_9ACTN</name>
<dbReference type="InterPro" id="IPR034660">
    <property type="entry name" value="DinB/YfiT-like"/>
</dbReference>
<gene>
    <name evidence="2" type="ORF">GCM10009742_02270</name>
</gene>
<keyword evidence="3" id="KW-1185">Reference proteome</keyword>
<organism evidence="2 3">
    <name type="scientific">Kribbella karoonensis</name>
    <dbReference type="NCBI Taxonomy" id="324851"/>
    <lineage>
        <taxon>Bacteria</taxon>
        <taxon>Bacillati</taxon>
        <taxon>Actinomycetota</taxon>
        <taxon>Actinomycetes</taxon>
        <taxon>Propionibacteriales</taxon>
        <taxon>Kribbellaceae</taxon>
        <taxon>Kribbella</taxon>
    </lineage>
</organism>
<reference evidence="2 3" key="1">
    <citation type="journal article" date="2019" name="Int. J. Syst. Evol. Microbiol.">
        <title>The Global Catalogue of Microorganisms (GCM) 10K type strain sequencing project: providing services to taxonomists for standard genome sequencing and annotation.</title>
        <authorList>
            <consortium name="The Broad Institute Genomics Platform"/>
            <consortium name="The Broad Institute Genome Sequencing Center for Infectious Disease"/>
            <person name="Wu L."/>
            <person name="Ma J."/>
        </authorList>
    </citation>
    <scope>NUCLEOTIDE SEQUENCE [LARGE SCALE GENOMIC DNA]</scope>
    <source>
        <strain evidence="2 3">JCM 14304</strain>
    </source>
</reference>
<evidence type="ECO:0000313" key="2">
    <source>
        <dbReference type="EMBL" id="GAA1564635.1"/>
    </source>
</evidence>
<dbReference type="EMBL" id="BAAAND010000001">
    <property type="protein sequence ID" value="GAA1564635.1"/>
    <property type="molecule type" value="Genomic_DNA"/>
</dbReference>
<dbReference type="RefSeq" id="WP_344187422.1">
    <property type="nucleotide sequence ID" value="NZ_BAAAND010000001.1"/>
</dbReference>
<dbReference type="Pfam" id="PF12867">
    <property type="entry name" value="DinB_2"/>
    <property type="match status" value="1"/>
</dbReference>
<dbReference type="Proteomes" id="UP001500190">
    <property type="component" value="Unassembled WGS sequence"/>
</dbReference>
<dbReference type="InterPro" id="IPR024775">
    <property type="entry name" value="DinB-like"/>
</dbReference>
<accession>A0ABN2CUD5</accession>
<sequence length="186" mass="20559">MDVDWNVEVVDQIDAHWQERLRPRLDGLSDDEYFWQPVAGCWTLSRRGESSAPISFGGGEFTMDYAEPPHDPEPVTTIAWRLAHLIGGLASTSSKRFSSEAIGIDTFCYAGTAQEALQQLDDEYATWLNGVRSLGTVGLGQPQGTPPAFAHAPMAKKILYTSVELIHHGAEICLLRDLYLRLGTPQ</sequence>
<feature type="domain" description="DinB-like" evidence="1">
    <location>
        <begin position="13"/>
        <end position="172"/>
    </location>
</feature>
<comment type="caution">
    <text evidence="2">The sequence shown here is derived from an EMBL/GenBank/DDBJ whole genome shotgun (WGS) entry which is preliminary data.</text>
</comment>
<dbReference type="SUPFAM" id="SSF109854">
    <property type="entry name" value="DinB/YfiT-like putative metalloenzymes"/>
    <property type="match status" value="1"/>
</dbReference>
<evidence type="ECO:0000259" key="1">
    <source>
        <dbReference type="Pfam" id="PF12867"/>
    </source>
</evidence>
<protein>
    <submittedName>
        <fullName evidence="2">DinB family protein</fullName>
    </submittedName>
</protein>